<proteinExistence type="predicted"/>
<evidence type="ECO:0000259" key="4">
    <source>
        <dbReference type="PROSITE" id="PS01124"/>
    </source>
</evidence>
<dbReference type="EMBL" id="FNES01000006">
    <property type="protein sequence ID" value="SDJ64905.1"/>
    <property type="molecule type" value="Genomic_DNA"/>
</dbReference>
<dbReference type="Gene3D" id="1.10.10.60">
    <property type="entry name" value="Homeodomain-like"/>
    <property type="match status" value="2"/>
</dbReference>
<dbReference type="RefSeq" id="WP_089685517.1">
    <property type="nucleotide sequence ID" value="NZ_FNES01000006.1"/>
</dbReference>
<dbReference type="AlphaFoldDB" id="A0A1G8VHX2"/>
<dbReference type="PANTHER" id="PTHR43280">
    <property type="entry name" value="ARAC-FAMILY TRANSCRIPTIONAL REGULATOR"/>
    <property type="match status" value="1"/>
</dbReference>
<evidence type="ECO:0000256" key="3">
    <source>
        <dbReference type="ARBA" id="ARBA00023163"/>
    </source>
</evidence>
<name>A0A1G8VHX2_9GAMM</name>
<reference evidence="5 6" key="1">
    <citation type="submission" date="2016-10" db="EMBL/GenBank/DDBJ databases">
        <authorList>
            <person name="de Groot N.N."/>
        </authorList>
    </citation>
    <scope>NUCLEOTIDE SEQUENCE [LARGE SCALE GENOMIC DNA]</scope>
    <source>
        <strain evidence="5 6">CGMCC 1.6133</strain>
    </source>
</reference>
<accession>A0A1G8VHX2</accession>
<keyword evidence="1" id="KW-0805">Transcription regulation</keyword>
<dbReference type="GO" id="GO:0003700">
    <property type="term" value="F:DNA-binding transcription factor activity"/>
    <property type="evidence" value="ECO:0007669"/>
    <property type="project" value="InterPro"/>
</dbReference>
<keyword evidence="6" id="KW-1185">Reference proteome</keyword>
<dbReference type="STRING" id="376427.SAMN04487954_106197"/>
<gene>
    <name evidence="5" type="ORF">SAMN04487954_106197</name>
</gene>
<feature type="domain" description="HTH araC/xylS-type" evidence="4">
    <location>
        <begin position="6"/>
        <end position="104"/>
    </location>
</feature>
<dbReference type="PROSITE" id="PS01124">
    <property type="entry name" value="HTH_ARAC_FAMILY_2"/>
    <property type="match status" value="1"/>
</dbReference>
<evidence type="ECO:0000256" key="2">
    <source>
        <dbReference type="ARBA" id="ARBA00023125"/>
    </source>
</evidence>
<dbReference type="Pfam" id="PF12833">
    <property type="entry name" value="HTH_18"/>
    <property type="match status" value="1"/>
</dbReference>
<dbReference type="GO" id="GO:0043565">
    <property type="term" value="F:sequence-specific DNA binding"/>
    <property type="evidence" value="ECO:0007669"/>
    <property type="project" value="InterPro"/>
</dbReference>
<evidence type="ECO:0000313" key="5">
    <source>
        <dbReference type="EMBL" id="SDJ64905.1"/>
    </source>
</evidence>
<dbReference type="InterPro" id="IPR020449">
    <property type="entry name" value="Tscrpt_reg_AraC-type_HTH"/>
</dbReference>
<sequence length="268" mass="30540">MFNEMMRAEIWLQDHLESQKGIDDLASRLGYSTSQVRRRFKQRFGITPSAYRDILRLEKAARLLTLTPLSISTIVSECGYRNHSAFSRAFQRHFGLSPRQYRQQQRARLSERCPTTTPPAFEVRQHSVRQALVTRVYKPLKRIGDITRLARQAHGGESLTGKLNRAPGLAVVHGLPLPSELERVDLGLMVPPKAVDSLAIPPTFRLVELPPRQHACVVVEAFDEVSKAVQQLIVHCLPKNRRHANGEPVQVHWHPRGLELRLPLLEKK</sequence>
<keyword evidence="3" id="KW-0804">Transcription</keyword>
<evidence type="ECO:0000313" key="6">
    <source>
        <dbReference type="Proteomes" id="UP000198525"/>
    </source>
</evidence>
<dbReference type="OrthoDB" id="6146868at2"/>
<organism evidence="5 6">
    <name type="scientific">Billgrantia gudaonensis</name>
    <dbReference type="NCBI Taxonomy" id="376427"/>
    <lineage>
        <taxon>Bacteria</taxon>
        <taxon>Pseudomonadati</taxon>
        <taxon>Pseudomonadota</taxon>
        <taxon>Gammaproteobacteria</taxon>
        <taxon>Oceanospirillales</taxon>
        <taxon>Halomonadaceae</taxon>
        <taxon>Billgrantia</taxon>
    </lineage>
</organism>
<dbReference type="InterPro" id="IPR009057">
    <property type="entry name" value="Homeodomain-like_sf"/>
</dbReference>
<keyword evidence="2" id="KW-0238">DNA-binding</keyword>
<evidence type="ECO:0000256" key="1">
    <source>
        <dbReference type="ARBA" id="ARBA00023015"/>
    </source>
</evidence>
<dbReference type="Proteomes" id="UP000198525">
    <property type="component" value="Unassembled WGS sequence"/>
</dbReference>
<dbReference type="SUPFAM" id="SSF46689">
    <property type="entry name" value="Homeodomain-like"/>
    <property type="match status" value="2"/>
</dbReference>
<protein>
    <submittedName>
        <fullName evidence="5">Helix-turn-helix domain-containing protein</fullName>
    </submittedName>
</protein>
<dbReference type="SMART" id="SM00342">
    <property type="entry name" value="HTH_ARAC"/>
    <property type="match status" value="1"/>
</dbReference>
<dbReference type="PANTHER" id="PTHR43280:SF11">
    <property type="entry name" value="RCS-SPECIFIC HTH-TYPE TRANSCRIPTIONAL ACTIVATOR RCLR"/>
    <property type="match status" value="1"/>
</dbReference>
<dbReference type="PRINTS" id="PR00032">
    <property type="entry name" value="HTHARAC"/>
</dbReference>
<dbReference type="InterPro" id="IPR018060">
    <property type="entry name" value="HTH_AraC"/>
</dbReference>